<dbReference type="EMBL" id="JXTB01000006">
    <property type="protein sequence ID" value="PON79102.1"/>
    <property type="molecule type" value="Genomic_DNA"/>
</dbReference>
<sequence length="117" mass="12729">LEISSANSLISNPSNLLAQLDMANMDSNLHALLAQNSACEGGGRNSLGSSSRLTLPMSVLSLRTSELPPALTTQTLLSSDYLDKRLMDTPHLNEPSSQRLKTFLKRPMDKMHAAYSE</sequence>
<keyword evidence="2" id="KW-1185">Reference proteome</keyword>
<evidence type="ECO:0000313" key="2">
    <source>
        <dbReference type="Proteomes" id="UP000237105"/>
    </source>
</evidence>
<evidence type="ECO:0000313" key="1">
    <source>
        <dbReference type="EMBL" id="PON79102.1"/>
    </source>
</evidence>
<gene>
    <name evidence="1" type="ORF">PanWU01x14_016030</name>
</gene>
<feature type="non-terminal residue" evidence="1">
    <location>
        <position position="1"/>
    </location>
</feature>
<accession>A0A2P5E0N2</accession>
<organism evidence="1 2">
    <name type="scientific">Parasponia andersonii</name>
    <name type="common">Sponia andersonii</name>
    <dbReference type="NCBI Taxonomy" id="3476"/>
    <lineage>
        <taxon>Eukaryota</taxon>
        <taxon>Viridiplantae</taxon>
        <taxon>Streptophyta</taxon>
        <taxon>Embryophyta</taxon>
        <taxon>Tracheophyta</taxon>
        <taxon>Spermatophyta</taxon>
        <taxon>Magnoliopsida</taxon>
        <taxon>eudicotyledons</taxon>
        <taxon>Gunneridae</taxon>
        <taxon>Pentapetalae</taxon>
        <taxon>rosids</taxon>
        <taxon>fabids</taxon>
        <taxon>Rosales</taxon>
        <taxon>Cannabaceae</taxon>
        <taxon>Parasponia</taxon>
    </lineage>
</organism>
<comment type="caution">
    <text evidence="1">The sequence shown here is derived from an EMBL/GenBank/DDBJ whole genome shotgun (WGS) entry which is preliminary data.</text>
</comment>
<reference evidence="2" key="1">
    <citation type="submission" date="2016-06" db="EMBL/GenBank/DDBJ databases">
        <title>Parallel loss of symbiosis genes in relatives of nitrogen-fixing non-legume Parasponia.</title>
        <authorList>
            <person name="Van Velzen R."/>
            <person name="Holmer R."/>
            <person name="Bu F."/>
            <person name="Rutten L."/>
            <person name="Van Zeijl A."/>
            <person name="Liu W."/>
            <person name="Santuari L."/>
            <person name="Cao Q."/>
            <person name="Sharma T."/>
            <person name="Shen D."/>
            <person name="Roswanjaya Y."/>
            <person name="Wardhani T."/>
            <person name="Kalhor M.S."/>
            <person name="Jansen J."/>
            <person name="Van den Hoogen J."/>
            <person name="Gungor B."/>
            <person name="Hartog M."/>
            <person name="Hontelez J."/>
            <person name="Verver J."/>
            <person name="Yang W.-C."/>
            <person name="Schijlen E."/>
            <person name="Repin R."/>
            <person name="Schilthuizen M."/>
            <person name="Schranz E."/>
            <person name="Heidstra R."/>
            <person name="Miyata K."/>
            <person name="Fedorova E."/>
            <person name="Kohlen W."/>
            <person name="Bisseling T."/>
            <person name="Smit S."/>
            <person name="Geurts R."/>
        </authorList>
    </citation>
    <scope>NUCLEOTIDE SEQUENCE [LARGE SCALE GENOMIC DNA]</scope>
    <source>
        <strain evidence="2">cv. WU1-14</strain>
    </source>
</reference>
<protein>
    <submittedName>
        <fullName evidence="1">Uncharacterized protein</fullName>
    </submittedName>
</protein>
<proteinExistence type="predicted"/>
<dbReference type="AlphaFoldDB" id="A0A2P5E0N2"/>
<name>A0A2P5E0N2_PARAD</name>
<dbReference type="Proteomes" id="UP000237105">
    <property type="component" value="Unassembled WGS sequence"/>
</dbReference>